<dbReference type="Gene3D" id="3.20.20.410">
    <property type="entry name" value="Protein of unknown function UPF0759"/>
    <property type="match status" value="1"/>
</dbReference>
<dbReference type="RefSeq" id="WP_169903140.1">
    <property type="nucleotide sequence ID" value="NZ_CAUQUF010000040.1"/>
</dbReference>
<dbReference type="Pfam" id="PF01904">
    <property type="entry name" value="DUF72"/>
    <property type="match status" value="1"/>
</dbReference>
<name>A0A8I1E0V9_9PSED</name>
<dbReference type="InterPro" id="IPR002763">
    <property type="entry name" value="DUF72"/>
</dbReference>
<organism evidence="1 2">
    <name type="scientific">Pseudomonas rhodesiae</name>
    <dbReference type="NCBI Taxonomy" id="76760"/>
    <lineage>
        <taxon>Bacteria</taxon>
        <taxon>Pseudomonadati</taxon>
        <taxon>Pseudomonadota</taxon>
        <taxon>Gammaproteobacteria</taxon>
        <taxon>Pseudomonadales</taxon>
        <taxon>Pseudomonadaceae</taxon>
        <taxon>Pseudomonas</taxon>
    </lineage>
</organism>
<dbReference type="AlphaFoldDB" id="A0A8I1E0V9"/>
<gene>
    <name evidence="1" type="ORF">YA0853_04310</name>
</gene>
<proteinExistence type="predicted"/>
<accession>A0A8I1E0V9</accession>
<dbReference type="SUPFAM" id="SSF117396">
    <property type="entry name" value="TM1631-like"/>
    <property type="match status" value="1"/>
</dbReference>
<sequence>MADDAGRAAAVWAAPLYIGCAGWSLAREHWPAFDAEGTHLQRYASRFNAVEINSSFYRAHLPATYARWAQSVPATFQFSVKVPKLITHELRLAHCETALDEFLAQCQRLGDSLGCLLVQLPPSLAYEPVTAAVFFRALRQRYLGAVVLEPRHASWLEAEGLLQDLHIGRVAADPAAIEGGHLPAGWHGVRYWRLHGSPRIYHSAYGPARVQAYARQLLQSIEQGIPTWCIFDNTASGRALDDALYLLEQQLAGFSTL</sequence>
<reference evidence="1" key="1">
    <citation type="submission" date="2020-12" db="EMBL/GenBank/DDBJ databases">
        <title>Comparative genomic insights into the epidemiology and virulence of plant pathogenic Pseudomonads from Turkey.</title>
        <authorList>
            <person name="Dillon M."/>
            <person name="Ruiz-Bedoya T."/>
            <person name="Bendalovic-Torma C."/>
            <person name="Guttman K.M."/>
            <person name="Kwak H."/>
            <person name="Middleton M.A."/>
            <person name="Wang P.W."/>
            <person name="Horuz S."/>
            <person name="Aysan Y."/>
            <person name="Guttman D.S."/>
        </authorList>
    </citation>
    <scope>NUCLEOTIDE SEQUENCE</scope>
    <source>
        <strain evidence="1">S5_IA_3a</strain>
    </source>
</reference>
<dbReference type="InterPro" id="IPR036520">
    <property type="entry name" value="UPF0759_sf"/>
</dbReference>
<evidence type="ECO:0000313" key="2">
    <source>
        <dbReference type="Proteomes" id="UP000645865"/>
    </source>
</evidence>
<dbReference type="EMBL" id="JAEILH010000007">
    <property type="protein sequence ID" value="MBI6622889.1"/>
    <property type="molecule type" value="Genomic_DNA"/>
</dbReference>
<comment type="caution">
    <text evidence="1">The sequence shown here is derived from an EMBL/GenBank/DDBJ whole genome shotgun (WGS) entry which is preliminary data.</text>
</comment>
<dbReference type="Proteomes" id="UP000645865">
    <property type="component" value="Unassembled WGS sequence"/>
</dbReference>
<dbReference type="PANTHER" id="PTHR30348">
    <property type="entry name" value="UNCHARACTERIZED PROTEIN YECE"/>
    <property type="match status" value="1"/>
</dbReference>
<dbReference type="PANTHER" id="PTHR30348:SF14">
    <property type="entry name" value="BLR8050 PROTEIN"/>
    <property type="match status" value="1"/>
</dbReference>
<evidence type="ECO:0000313" key="1">
    <source>
        <dbReference type="EMBL" id="MBI6622889.1"/>
    </source>
</evidence>
<protein>
    <submittedName>
        <fullName evidence="1">DUF72 domain-containing protein</fullName>
    </submittedName>
</protein>